<evidence type="ECO:0000313" key="1">
    <source>
        <dbReference type="EMBL" id="MBB4020027.1"/>
    </source>
</evidence>
<dbReference type="Proteomes" id="UP000577362">
    <property type="component" value="Unassembled WGS sequence"/>
</dbReference>
<dbReference type="AlphaFoldDB" id="A0A840CCQ7"/>
<evidence type="ECO:0000313" key="2">
    <source>
        <dbReference type="Proteomes" id="UP000577362"/>
    </source>
</evidence>
<organism evidence="1 2">
    <name type="scientific">Chelatococcus caeni</name>
    <dbReference type="NCBI Taxonomy" id="1348468"/>
    <lineage>
        <taxon>Bacteria</taxon>
        <taxon>Pseudomonadati</taxon>
        <taxon>Pseudomonadota</taxon>
        <taxon>Alphaproteobacteria</taxon>
        <taxon>Hyphomicrobiales</taxon>
        <taxon>Chelatococcaceae</taxon>
        <taxon>Chelatococcus</taxon>
    </lineage>
</organism>
<name>A0A840CCQ7_9HYPH</name>
<reference evidence="1 2" key="1">
    <citation type="submission" date="2020-08" db="EMBL/GenBank/DDBJ databases">
        <title>Genomic Encyclopedia of Type Strains, Phase IV (KMG-IV): sequencing the most valuable type-strain genomes for metagenomic binning, comparative biology and taxonomic classification.</title>
        <authorList>
            <person name="Goeker M."/>
        </authorList>
    </citation>
    <scope>NUCLEOTIDE SEQUENCE [LARGE SCALE GENOMIC DNA]</scope>
    <source>
        <strain evidence="1 2">DSM 103737</strain>
    </source>
</reference>
<comment type="caution">
    <text evidence="1">The sequence shown here is derived from an EMBL/GenBank/DDBJ whole genome shotgun (WGS) entry which is preliminary data.</text>
</comment>
<sequence>MNKDWKNDFVKMTTKLEDALLSGFGNDKTALFLWRVANSIIAVSRDLRLEATHVGIVEAGLRRAVKDRLEYHGMYRTHTHPEAYENGIVEAFMHDMGSLRRIVLHRLREERNELFPASYYTDLAEPAVQIVEHPMRTFGRFLDELEYVKQADSEAYGRSFHKHREVMALYRVGLAILPPDTWEPQITLSPRATVTPSPLAIALKAGARSNSPATP</sequence>
<proteinExistence type="predicted"/>
<dbReference type="RefSeq" id="WP_183318865.1">
    <property type="nucleotide sequence ID" value="NZ_JACIEN010000011.1"/>
</dbReference>
<gene>
    <name evidence="1" type="ORF">GGR16_005089</name>
</gene>
<accession>A0A840CCQ7</accession>
<protein>
    <submittedName>
        <fullName evidence="1">Uncharacterized protein</fullName>
    </submittedName>
</protein>
<dbReference type="EMBL" id="JACIEN010000011">
    <property type="protein sequence ID" value="MBB4020027.1"/>
    <property type="molecule type" value="Genomic_DNA"/>
</dbReference>
<keyword evidence="2" id="KW-1185">Reference proteome</keyword>